<dbReference type="Gene3D" id="2.160.20.20">
    <property type="match status" value="1"/>
</dbReference>
<organism evidence="1 2">
    <name type="scientific">Treponema pedis str. T A4</name>
    <dbReference type="NCBI Taxonomy" id="1291379"/>
    <lineage>
        <taxon>Bacteria</taxon>
        <taxon>Pseudomonadati</taxon>
        <taxon>Spirochaetota</taxon>
        <taxon>Spirochaetia</taxon>
        <taxon>Spirochaetales</taxon>
        <taxon>Treponemataceae</taxon>
        <taxon>Treponema</taxon>
    </lineage>
</organism>
<name>S6A4Z5_9SPIR</name>
<dbReference type="InterPro" id="IPR011050">
    <property type="entry name" value="Pectin_lyase_fold/virulence"/>
</dbReference>
<proteinExistence type="predicted"/>
<gene>
    <name evidence="1" type="ORF">TPE_2484</name>
</gene>
<protein>
    <recommendedName>
        <fullName evidence="3">Right handed beta helix domain-containing protein</fullName>
    </recommendedName>
</protein>
<dbReference type="KEGG" id="tped:TPE_2484"/>
<sequence>MLYYKTSAQVGGGKISYKILLKDSKGLTSSEFTAGTPLNKAAPVKLKYGGLEISPNTDSTPYKIGAGENETITLIATSDTAGATIHVEKIKLPGDTGEPGSGTNITLQREGSEEPTYKLVLYATANNFADSEVRTYYIKLTNAVTINGSEGNAWKKLKDAVENGTASVIIIKGEIKATGAPGDNGQISISKKLTIRGIDNDAVLNANNQSGIFNVMTTLGSEGKLTLENLTLQNGKVKVGATGGGIFVNSGATLAMERVTIENCSFDKINGSKGGGIYSSGTVTMQDSTIQNCSAQEGGGVFVNTGGTFTMTGGSIQGCKASKNGGGVYVSIRGNGAETAFNMQGGTISGNTAAKGKGVYLQDTTGGASGIGDFTMGGNAVVGTWDLNGSLTDGNDVYLSYNDEQDSLGCIRIDSGNPLTSKKAACITPEEYGSGAKYTAIRMSDGSIVKKHVSKFTVTPNGTENWTIDEYGKLKKKLP</sequence>
<dbReference type="Proteomes" id="UP000015620">
    <property type="component" value="Chromosome"/>
</dbReference>
<dbReference type="HOGENOM" id="CLU_569775_0_0_12"/>
<dbReference type="PANTHER" id="PTHR11319:SF35">
    <property type="entry name" value="OUTER MEMBRANE PROTEIN PMPC-RELATED"/>
    <property type="match status" value="1"/>
</dbReference>
<dbReference type="PANTHER" id="PTHR11319">
    <property type="entry name" value="G PROTEIN-COUPLED RECEPTOR-RELATED"/>
    <property type="match status" value="1"/>
</dbReference>
<dbReference type="AlphaFoldDB" id="S6A4Z5"/>
<dbReference type="PATRIC" id="fig|1291379.3.peg.2454"/>
<evidence type="ECO:0000313" key="2">
    <source>
        <dbReference type="Proteomes" id="UP000015620"/>
    </source>
</evidence>
<evidence type="ECO:0000313" key="1">
    <source>
        <dbReference type="EMBL" id="AGT44956.1"/>
    </source>
</evidence>
<dbReference type="SUPFAM" id="SSF51126">
    <property type="entry name" value="Pectin lyase-like"/>
    <property type="match status" value="1"/>
</dbReference>
<accession>S6A4Z5</accession>
<reference evidence="1 2" key="1">
    <citation type="journal article" date="2013" name="PLoS ONE">
        <title>Genome-Wide Relatedness of Treponema pedis, from Gingiva and Necrotic Skin Lesions of Pigs, with the Human Oral Pathogen Treponema denticola.</title>
        <authorList>
            <person name="Svartstrom O."/>
            <person name="Mushtaq M."/>
            <person name="Pringle M."/>
            <person name="Segerman B."/>
        </authorList>
    </citation>
    <scope>NUCLEOTIDE SEQUENCE [LARGE SCALE GENOMIC DNA]</scope>
    <source>
        <strain evidence="1">T A4</strain>
    </source>
</reference>
<dbReference type="EMBL" id="CP004120">
    <property type="protein sequence ID" value="AGT44956.1"/>
    <property type="molecule type" value="Genomic_DNA"/>
</dbReference>
<dbReference type="InterPro" id="IPR012332">
    <property type="entry name" value="Autotransporter_pectin_lyase_C"/>
</dbReference>
<evidence type="ECO:0008006" key="3">
    <source>
        <dbReference type="Google" id="ProtNLM"/>
    </source>
</evidence>
<keyword evidence="2" id="KW-1185">Reference proteome</keyword>
<dbReference type="SMART" id="SM00710">
    <property type="entry name" value="PbH1"/>
    <property type="match status" value="6"/>
</dbReference>
<dbReference type="InterPro" id="IPR006626">
    <property type="entry name" value="PbH1"/>
</dbReference>
<dbReference type="STRING" id="1291379.TPE_2484"/>